<organism evidence="2 3">
    <name type="scientific">Pseudoduganella lutea</name>
    <dbReference type="NCBI Taxonomy" id="321985"/>
    <lineage>
        <taxon>Bacteria</taxon>
        <taxon>Pseudomonadati</taxon>
        <taxon>Pseudomonadota</taxon>
        <taxon>Betaproteobacteria</taxon>
        <taxon>Burkholderiales</taxon>
        <taxon>Oxalobacteraceae</taxon>
        <taxon>Telluria group</taxon>
        <taxon>Pseudoduganella</taxon>
    </lineage>
</organism>
<evidence type="ECO:0000313" key="2">
    <source>
        <dbReference type="EMBL" id="QBE63644.1"/>
    </source>
</evidence>
<dbReference type="EMBL" id="CP035913">
    <property type="protein sequence ID" value="QBE63644.1"/>
    <property type="molecule type" value="Genomic_DNA"/>
</dbReference>
<evidence type="ECO:0000313" key="3">
    <source>
        <dbReference type="Proteomes" id="UP000290637"/>
    </source>
</evidence>
<sequence length="156" mass="17284">MNIQLGDIGHIIQLAIAPVFLLNGVCTALMVLINRLARIIDRSRVLEDRLDIAYNDHYITELDVLYRRSHYINMAITLSTLCGLFVGIVIALLFVGDTTDVTLDKYIAGLFAAAVGSLIASFGALLREIFIASSAMRAMRHVRRAPRTNEPVTKQI</sequence>
<dbReference type="Pfam" id="PF11026">
    <property type="entry name" value="DUF2721"/>
    <property type="match status" value="1"/>
</dbReference>
<gene>
    <name evidence="2" type="ORF">EWM63_12215</name>
</gene>
<dbReference type="Proteomes" id="UP000290637">
    <property type="component" value="Chromosome"/>
</dbReference>
<feature type="transmembrane region" description="Helical" evidence="1">
    <location>
        <begin position="106"/>
        <end position="130"/>
    </location>
</feature>
<proteinExistence type="predicted"/>
<dbReference type="AlphaFoldDB" id="A0A4P6KXR2"/>
<keyword evidence="1" id="KW-1133">Transmembrane helix</keyword>
<name>A0A4P6KXR2_9BURK</name>
<feature type="transmembrane region" description="Helical" evidence="1">
    <location>
        <begin position="71"/>
        <end position="94"/>
    </location>
</feature>
<protein>
    <submittedName>
        <fullName evidence="2">DUF2721 domain-containing protein</fullName>
    </submittedName>
</protein>
<feature type="transmembrane region" description="Helical" evidence="1">
    <location>
        <begin position="12"/>
        <end position="33"/>
    </location>
</feature>
<evidence type="ECO:0000256" key="1">
    <source>
        <dbReference type="SAM" id="Phobius"/>
    </source>
</evidence>
<dbReference type="OrthoDB" id="5465259at2"/>
<keyword evidence="1" id="KW-0472">Membrane</keyword>
<dbReference type="KEGG" id="plue:EWM63_12215"/>
<keyword evidence="3" id="KW-1185">Reference proteome</keyword>
<reference evidence="2 3" key="1">
    <citation type="submission" date="2019-02" db="EMBL/GenBank/DDBJ databases">
        <title>Draft Genome Sequences of Six Type Strains of the Genus Massilia.</title>
        <authorList>
            <person name="Miess H."/>
            <person name="Frediansyhah A."/>
            <person name="Gross H."/>
        </authorList>
    </citation>
    <scope>NUCLEOTIDE SEQUENCE [LARGE SCALE GENOMIC DNA]</scope>
    <source>
        <strain evidence="2 3">DSM 17473</strain>
    </source>
</reference>
<accession>A0A4P6KXR2</accession>
<keyword evidence="1" id="KW-0812">Transmembrane</keyword>
<dbReference type="RefSeq" id="WP_130186765.1">
    <property type="nucleotide sequence ID" value="NZ_CP035913.1"/>
</dbReference>
<dbReference type="InterPro" id="IPR021279">
    <property type="entry name" value="DUF2721"/>
</dbReference>